<keyword evidence="3" id="KW-1185">Reference proteome</keyword>
<dbReference type="Proteomes" id="UP000190395">
    <property type="component" value="Unassembled WGS sequence"/>
</dbReference>
<dbReference type="EMBL" id="FUXC01000004">
    <property type="protein sequence ID" value="SJZ70624.1"/>
    <property type="molecule type" value="Genomic_DNA"/>
</dbReference>
<keyword evidence="1" id="KW-0732">Signal</keyword>
<evidence type="ECO:0000313" key="2">
    <source>
        <dbReference type="EMBL" id="SJZ70624.1"/>
    </source>
</evidence>
<feature type="signal peptide" evidence="1">
    <location>
        <begin position="1"/>
        <end position="21"/>
    </location>
</feature>
<accession>A0A1T4MUU9</accession>
<gene>
    <name evidence="2" type="ORF">SAMN02745152_01017</name>
</gene>
<dbReference type="STRING" id="225004.SAMN02745152_01017"/>
<dbReference type="RefSeq" id="WP_078930768.1">
    <property type="nucleotide sequence ID" value="NZ_CAMEQG010000042.1"/>
</dbReference>
<name>A0A1T4MUU9_9SPIR</name>
<proteinExistence type="predicted"/>
<protein>
    <submittedName>
        <fullName evidence="2">Uncharacterized protein</fullName>
    </submittedName>
</protein>
<dbReference type="AlphaFoldDB" id="A0A1T4MUU9"/>
<dbReference type="GeneID" id="303367270"/>
<feature type="chain" id="PRO_5012639872" evidence="1">
    <location>
        <begin position="22"/>
        <end position="383"/>
    </location>
</feature>
<dbReference type="OrthoDB" id="358089at2"/>
<reference evidence="2 3" key="1">
    <citation type="submission" date="2017-02" db="EMBL/GenBank/DDBJ databases">
        <authorList>
            <person name="Peterson S.W."/>
        </authorList>
    </citation>
    <scope>NUCLEOTIDE SEQUENCE [LARGE SCALE GENOMIC DNA]</scope>
    <source>
        <strain evidence="2 3">ATCC BAA-909</strain>
    </source>
</reference>
<sequence>MKKSILTVSAFFVAISLSAFDFGGSLGNISKFEDTFSNDGLKLNQKNYASVWGQVPFQDTKNYFFVQGRFQHEYDADKKDSINALNLDNAQFVFYKQNFLFNVGRFYYSDISSIIYNQSGDGAEVQFQLPGIKASAYGFYTGLLNSQFVTLNDFDYIADEDKLYDLCAKYLIAGLKVELPSFLGEQTLSAEILNACRLEGKNYNRLFAEGKLEGPISVLNGLFYDLTAAVEFSKYDDQKFKIANLSKARIYFYPGVKDTQLSFNAVYTTGEEKDKDSSINAFSAITSSTAVNSIEEPEFSGIFKTGLSASIKPVKNLLVAANADAVFNTNKNKNKYSGFQYKALANWQILSDLFAGAELSQFFDKDNSDNNKTSISLKAILTF</sequence>
<evidence type="ECO:0000313" key="3">
    <source>
        <dbReference type="Proteomes" id="UP000190395"/>
    </source>
</evidence>
<evidence type="ECO:0000256" key="1">
    <source>
        <dbReference type="SAM" id="SignalP"/>
    </source>
</evidence>
<organism evidence="2 3">
    <name type="scientific">Treponema berlinense</name>
    <dbReference type="NCBI Taxonomy" id="225004"/>
    <lineage>
        <taxon>Bacteria</taxon>
        <taxon>Pseudomonadati</taxon>
        <taxon>Spirochaetota</taxon>
        <taxon>Spirochaetia</taxon>
        <taxon>Spirochaetales</taxon>
        <taxon>Treponemataceae</taxon>
        <taxon>Treponema</taxon>
    </lineage>
</organism>